<sequence>LDQAEKYQISDDDLGLWLRKWKDSIMPATIRKPLAVTLRSWLESEVKNNWAKCPSQSKARSGTSRSERVKAALGLP</sequence>
<proteinExistence type="predicted"/>
<accession>A0ABW8Q6N0</accession>
<feature type="region of interest" description="Disordered" evidence="1">
    <location>
        <begin position="52"/>
        <end position="76"/>
    </location>
</feature>
<gene>
    <name evidence="2" type="ORF">ACI43T_12260</name>
</gene>
<evidence type="ECO:0008006" key="4">
    <source>
        <dbReference type="Google" id="ProtNLM"/>
    </source>
</evidence>
<comment type="caution">
    <text evidence="2">The sequence shown here is derived from an EMBL/GenBank/DDBJ whole genome shotgun (WGS) entry which is preliminary data.</text>
</comment>
<dbReference type="RefSeq" id="WP_405387405.1">
    <property type="nucleotide sequence ID" value="NZ_JBJGEB010000107.1"/>
</dbReference>
<protein>
    <recommendedName>
        <fullName evidence="4">Transposase</fullName>
    </recommendedName>
</protein>
<organism evidence="2 3">
    <name type="scientific">Neisseria oralis</name>
    <dbReference type="NCBI Taxonomy" id="1107316"/>
    <lineage>
        <taxon>Bacteria</taxon>
        <taxon>Pseudomonadati</taxon>
        <taxon>Pseudomonadota</taxon>
        <taxon>Betaproteobacteria</taxon>
        <taxon>Neisseriales</taxon>
        <taxon>Neisseriaceae</taxon>
        <taxon>Neisseria</taxon>
    </lineage>
</organism>
<name>A0ABW8Q6N0_9NEIS</name>
<evidence type="ECO:0000313" key="3">
    <source>
        <dbReference type="Proteomes" id="UP001621964"/>
    </source>
</evidence>
<evidence type="ECO:0000313" key="2">
    <source>
        <dbReference type="EMBL" id="MFK7643242.1"/>
    </source>
</evidence>
<reference evidence="2 3" key="1">
    <citation type="submission" date="2024-11" db="EMBL/GenBank/DDBJ databases">
        <authorList>
            <person name="Mikucki A.G."/>
            <person name="Kahler C.M."/>
        </authorList>
    </citation>
    <scope>NUCLEOTIDE SEQUENCE [LARGE SCALE GENOMIC DNA]</scope>
    <source>
        <strain evidence="2 3">EXNM717</strain>
    </source>
</reference>
<dbReference type="EMBL" id="JBJGEB010000107">
    <property type="protein sequence ID" value="MFK7643242.1"/>
    <property type="molecule type" value="Genomic_DNA"/>
</dbReference>
<keyword evidence="3" id="KW-1185">Reference proteome</keyword>
<dbReference type="Proteomes" id="UP001621964">
    <property type="component" value="Unassembled WGS sequence"/>
</dbReference>
<evidence type="ECO:0000256" key="1">
    <source>
        <dbReference type="SAM" id="MobiDB-lite"/>
    </source>
</evidence>
<feature type="compositionally biased region" description="Polar residues" evidence="1">
    <location>
        <begin position="54"/>
        <end position="64"/>
    </location>
</feature>
<feature type="non-terminal residue" evidence="2">
    <location>
        <position position="1"/>
    </location>
</feature>